<dbReference type="STRING" id="55802.TBCH5v1_1370"/>
<protein>
    <submittedName>
        <fullName evidence="10">4Fe-4S cluster-binding protein CooF</fullName>
        <ecNumber evidence="10">1.97.1.9</ecNumber>
    </submittedName>
</protein>
<evidence type="ECO:0000256" key="6">
    <source>
        <dbReference type="ARBA" id="ARBA00023004"/>
    </source>
</evidence>
<dbReference type="GO" id="GO:0051539">
    <property type="term" value="F:4 iron, 4 sulfur cluster binding"/>
    <property type="evidence" value="ECO:0007669"/>
    <property type="project" value="UniProtKB-KW"/>
</dbReference>
<dbReference type="AlphaFoldDB" id="A0A0S1XBX3"/>
<evidence type="ECO:0000256" key="7">
    <source>
        <dbReference type="ARBA" id="ARBA00023014"/>
    </source>
</evidence>
<evidence type="ECO:0000256" key="3">
    <source>
        <dbReference type="ARBA" id="ARBA00022723"/>
    </source>
</evidence>
<keyword evidence="8" id="KW-0812">Transmembrane</keyword>
<evidence type="ECO:0000256" key="4">
    <source>
        <dbReference type="ARBA" id="ARBA00022737"/>
    </source>
</evidence>
<accession>A0A0S1XBX3</accession>
<dbReference type="Gene3D" id="3.30.70.20">
    <property type="match status" value="2"/>
</dbReference>
<dbReference type="CDD" id="cd16374">
    <property type="entry name" value="DMSOR_beta_like"/>
    <property type="match status" value="1"/>
</dbReference>
<dbReference type="PANTHER" id="PTHR43177:SF5">
    <property type="entry name" value="ANAEROBIC DIMETHYL SULFOXIDE REDUCTASE CHAIN B-RELATED"/>
    <property type="match status" value="1"/>
</dbReference>
<dbReference type="InterPro" id="IPR017896">
    <property type="entry name" value="4Fe4S_Fe-S-bd"/>
</dbReference>
<keyword evidence="4" id="KW-0677">Repeat</keyword>
<name>A0A0S1XBX3_THEBA</name>
<dbReference type="PROSITE" id="PS00198">
    <property type="entry name" value="4FE4S_FER_1"/>
    <property type="match status" value="1"/>
</dbReference>
<keyword evidence="2" id="KW-0004">4Fe-4S</keyword>
<dbReference type="Pfam" id="PF12800">
    <property type="entry name" value="Fer4_4"/>
    <property type="match status" value="1"/>
</dbReference>
<organism evidence="10 11">
    <name type="scientific">Thermococcus barophilus</name>
    <dbReference type="NCBI Taxonomy" id="55802"/>
    <lineage>
        <taxon>Archaea</taxon>
        <taxon>Methanobacteriati</taxon>
        <taxon>Methanobacteriota</taxon>
        <taxon>Thermococci</taxon>
        <taxon>Thermococcales</taxon>
        <taxon>Thermococcaceae</taxon>
        <taxon>Thermococcus</taxon>
    </lineage>
</organism>
<evidence type="ECO:0000313" key="10">
    <source>
        <dbReference type="EMBL" id="ALM75290.1"/>
    </source>
</evidence>
<keyword evidence="10" id="KW-0560">Oxidoreductase</keyword>
<feature type="domain" description="4Fe-4S ferredoxin-type" evidence="9">
    <location>
        <begin position="42"/>
        <end position="72"/>
    </location>
</feature>
<feature type="transmembrane region" description="Helical" evidence="8">
    <location>
        <begin position="16"/>
        <end position="35"/>
    </location>
</feature>
<dbReference type="InterPro" id="IPR017900">
    <property type="entry name" value="4Fe4S_Fe_S_CS"/>
</dbReference>
<evidence type="ECO:0000256" key="2">
    <source>
        <dbReference type="ARBA" id="ARBA00022485"/>
    </source>
</evidence>
<dbReference type="GO" id="GO:0046872">
    <property type="term" value="F:metal ion binding"/>
    <property type="evidence" value="ECO:0007669"/>
    <property type="project" value="UniProtKB-KW"/>
</dbReference>
<keyword evidence="5" id="KW-0249">Electron transport</keyword>
<keyword evidence="1" id="KW-0813">Transport</keyword>
<dbReference type="Proteomes" id="UP000066042">
    <property type="component" value="Chromosome"/>
</dbReference>
<dbReference type="PANTHER" id="PTHR43177">
    <property type="entry name" value="PROTEIN NRFC"/>
    <property type="match status" value="1"/>
</dbReference>
<keyword evidence="8" id="KW-0472">Membrane</keyword>
<dbReference type="GO" id="GO:0033797">
    <property type="term" value="F:selenate reductase activity"/>
    <property type="evidence" value="ECO:0007669"/>
    <property type="project" value="UniProtKB-EC"/>
</dbReference>
<evidence type="ECO:0000256" key="1">
    <source>
        <dbReference type="ARBA" id="ARBA00022448"/>
    </source>
</evidence>
<feature type="domain" description="4Fe-4S ferredoxin-type" evidence="9">
    <location>
        <begin position="122"/>
        <end position="151"/>
    </location>
</feature>
<evidence type="ECO:0000259" key="9">
    <source>
        <dbReference type="PROSITE" id="PS51379"/>
    </source>
</evidence>
<evidence type="ECO:0000256" key="8">
    <source>
        <dbReference type="SAM" id="Phobius"/>
    </source>
</evidence>
<dbReference type="InterPro" id="IPR050954">
    <property type="entry name" value="ET_IronSulfur_Cluster-Binding"/>
</dbReference>
<keyword evidence="7" id="KW-0411">Iron-sulfur</keyword>
<dbReference type="Pfam" id="PF13247">
    <property type="entry name" value="Fer4_11"/>
    <property type="match status" value="1"/>
</dbReference>
<feature type="domain" description="4Fe-4S ferredoxin-type" evidence="9">
    <location>
        <begin position="89"/>
        <end position="121"/>
    </location>
</feature>
<dbReference type="PROSITE" id="PS51379">
    <property type="entry name" value="4FE4S_FER_2"/>
    <property type="match status" value="3"/>
</dbReference>
<gene>
    <name evidence="10" type="primary">cooF</name>
    <name evidence="10" type="ORF">TBCH5v1_1370</name>
</gene>
<dbReference type="EMBL" id="CP013050">
    <property type="protein sequence ID" value="ALM75290.1"/>
    <property type="molecule type" value="Genomic_DNA"/>
</dbReference>
<proteinExistence type="predicted"/>
<dbReference type="SUPFAM" id="SSF54862">
    <property type="entry name" value="4Fe-4S ferredoxins"/>
    <property type="match status" value="1"/>
</dbReference>
<dbReference type="PATRIC" id="fig|55802.8.peg.1350"/>
<evidence type="ECO:0000313" key="11">
    <source>
        <dbReference type="Proteomes" id="UP000066042"/>
    </source>
</evidence>
<sequence length="242" mass="27477">MHEQIKKFLSYLPNTVSLLISFVYLSFEVITMSLLKTSLERPTIYIDPKKCMGCRSCEIACAVEHSMSKTLFGAIFEKPTPKPRLKVVVADFFNVPLRCQHCEDAPCIKVCPTGAIKKSEEGFVILNANKCIGCLMCVMACPFGHPKYEPEYKVVLKCDSCIERAREGREPACVEACPTKALRFGTLEEILDEIRKERAEELISGLKVPGIVYMKPVVEEKKKEERISPMDVYTAYLEVKWY</sequence>
<dbReference type="EC" id="1.97.1.9" evidence="10"/>
<keyword evidence="8" id="KW-1133">Transmembrane helix</keyword>
<keyword evidence="6" id="KW-0408">Iron</keyword>
<evidence type="ECO:0000256" key="5">
    <source>
        <dbReference type="ARBA" id="ARBA00022982"/>
    </source>
</evidence>
<keyword evidence="3" id="KW-0479">Metal-binding</keyword>
<reference evidence="10 11" key="1">
    <citation type="journal article" date="2016" name="Genome Announc.">
        <title>Complete genome sequence of the hyperthermophilic and piezophilic archaeon Thermococcus barophilus Ch5, capable of growth at the expense of hydrogenogenesis from carbon monoxide and formate.</title>
        <authorList>
            <person name="Oger P."/>
            <person name="Sokolova T.G."/>
            <person name="Kozhevnikova D.A."/>
            <person name="Taranov E.A."/>
            <person name="Vannier P."/>
            <person name="Lee H.S."/>
            <person name="Kwon K.K."/>
            <person name="Kang S.G."/>
            <person name="Lee J.H."/>
            <person name="Bonch-Osmolovskaya E.A."/>
            <person name="Lebedinsky A.V."/>
        </authorList>
    </citation>
    <scope>NUCLEOTIDE SEQUENCE [LARGE SCALE GENOMIC DNA]</scope>
    <source>
        <strain evidence="11">Ch5</strain>
    </source>
</reference>